<dbReference type="EMBL" id="KV426499">
    <property type="protein sequence ID" value="KZV80293.1"/>
    <property type="molecule type" value="Genomic_DNA"/>
</dbReference>
<dbReference type="InParanoid" id="A0A165BC20"/>
<accession>A0A165BC20</accession>
<name>A0A165BC20_EXIGL</name>
<feature type="region of interest" description="Disordered" evidence="1">
    <location>
        <begin position="26"/>
        <end position="55"/>
    </location>
</feature>
<proteinExistence type="predicted"/>
<dbReference type="AlphaFoldDB" id="A0A165BC20"/>
<evidence type="ECO:0000256" key="1">
    <source>
        <dbReference type="SAM" id="MobiDB-lite"/>
    </source>
</evidence>
<sequence length="176" mass="19231">MSLYAPELVARRSKSHRGSIDALAASSAMSGASQTLPRPKEVAVDRNLSSSSLDTKRSPRAVRAYLILHRPSVSSTRRETRSMNQRFRVVFSLTERQARQGRERSPILCSTSVHRCVVALDVLLARTPCVPVCISRAAEGLPAGVDRPGARSQAMAVLVVVEQRGLQFRLGNVLRA</sequence>
<gene>
    <name evidence="2" type="ORF">EXIGLDRAFT_845681</name>
</gene>
<reference evidence="2 3" key="1">
    <citation type="journal article" date="2016" name="Mol. Biol. Evol.">
        <title>Comparative Genomics of Early-Diverging Mushroom-Forming Fungi Provides Insights into the Origins of Lignocellulose Decay Capabilities.</title>
        <authorList>
            <person name="Nagy L.G."/>
            <person name="Riley R."/>
            <person name="Tritt A."/>
            <person name="Adam C."/>
            <person name="Daum C."/>
            <person name="Floudas D."/>
            <person name="Sun H."/>
            <person name="Yadav J.S."/>
            <person name="Pangilinan J."/>
            <person name="Larsson K.H."/>
            <person name="Matsuura K."/>
            <person name="Barry K."/>
            <person name="Labutti K."/>
            <person name="Kuo R."/>
            <person name="Ohm R.A."/>
            <person name="Bhattacharya S.S."/>
            <person name="Shirouzu T."/>
            <person name="Yoshinaga Y."/>
            <person name="Martin F.M."/>
            <person name="Grigoriev I.V."/>
            <person name="Hibbett D.S."/>
        </authorList>
    </citation>
    <scope>NUCLEOTIDE SEQUENCE [LARGE SCALE GENOMIC DNA]</scope>
    <source>
        <strain evidence="2 3">HHB12029</strain>
    </source>
</reference>
<dbReference type="Proteomes" id="UP000077266">
    <property type="component" value="Unassembled WGS sequence"/>
</dbReference>
<keyword evidence="3" id="KW-1185">Reference proteome</keyword>
<organism evidence="2 3">
    <name type="scientific">Exidia glandulosa HHB12029</name>
    <dbReference type="NCBI Taxonomy" id="1314781"/>
    <lineage>
        <taxon>Eukaryota</taxon>
        <taxon>Fungi</taxon>
        <taxon>Dikarya</taxon>
        <taxon>Basidiomycota</taxon>
        <taxon>Agaricomycotina</taxon>
        <taxon>Agaricomycetes</taxon>
        <taxon>Auriculariales</taxon>
        <taxon>Exidiaceae</taxon>
        <taxon>Exidia</taxon>
    </lineage>
</organism>
<evidence type="ECO:0000313" key="2">
    <source>
        <dbReference type="EMBL" id="KZV80293.1"/>
    </source>
</evidence>
<evidence type="ECO:0000313" key="3">
    <source>
        <dbReference type="Proteomes" id="UP000077266"/>
    </source>
</evidence>
<protein>
    <submittedName>
        <fullName evidence="2">Uncharacterized protein</fullName>
    </submittedName>
</protein>